<dbReference type="RefSeq" id="WP_235294535.1">
    <property type="nucleotide sequence ID" value="NZ_BSOH01000001.1"/>
</dbReference>
<proteinExistence type="predicted"/>
<dbReference type="PROSITE" id="PS51257">
    <property type="entry name" value="PROKAR_LIPOPROTEIN"/>
    <property type="match status" value="1"/>
</dbReference>
<evidence type="ECO:0000313" key="3">
    <source>
        <dbReference type="EMBL" id="GLR15886.1"/>
    </source>
</evidence>
<feature type="signal peptide" evidence="2">
    <location>
        <begin position="1"/>
        <end position="18"/>
    </location>
</feature>
<name>A0AA37SJV0_9BACT</name>
<evidence type="ECO:0000256" key="1">
    <source>
        <dbReference type="SAM" id="Coils"/>
    </source>
</evidence>
<comment type="caution">
    <text evidence="3">The sequence shown here is derived from an EMBL/GenBank/DDBJ whole genome shotgun (WGS) entry which is preliminary data.</text>
</comment>
<evidence type="ECO:0000256" key="2">
    <source>
        <dbReference type="SAM" id="SignalP"/>
    </source>
</evidence>
<reference evidence="3" key="2">
    <citation type="submission" date="2023-01" db="EMBL/GenBank/DDBJ databases">
        <title>Draft genome sequence of Portibacter lacus strain NBRC 108769.</title>
        <authorList>
            <person name="Sun Q."/>
            <person name="Mori K."/>
        </authorList>
    </citation>
    <scope>NUCLEOTIDE SEQUENCE</scope>
    <source>
        <strain evidence="3">NBRC 108769</strain>
    </source>
</reference>
<keyword evidence="4" id="KW-1185">Reference proteome</keyword>
<accession>A0AA37SJV0</accession>
<feature type="coiled-coil region" evidence="1">
    <location>
        <begin position="61"/>
        <end position="119"/>
    </location>
</feature>
<organism evidence="3 4">
    <name type="scientific">Portibacter lacus</name>
    <dbReference type="NCBI Taxonomy" id="1099794"/>
    <lineage>
        <taxon>Bacteria</taxon>
        <taxon>Pseudomonadati</taxon>
        <taxon>Bacteroidota</taxon>
        <taxon>Saprospiria</taxon>
        <taxon>Saprospirales</taxon>
        <taxon>Haliscomenobacteraceae</taxon>
        <taxon>Portibacter</taxon>
    </lineage>
</organism>
<feature type="chain" id="PRO_5041352712" description="Mechanosensitive ion channel MscS porin domain-containing protein" evidence="2">
    <location>
        <begin position="19"/>
        <end position="304"/>
    </location>
</feature>
<dbReference type="Proteomes" id="UP001156666">
    <property type="component" value="Unassembled WGS sequence"/>
</dbReference>
<keyword evidence="1" id="KW-0175">Coiled coil</keyword>
<evidence type="ECO:0000313" key="4">
    <source>
        <dbReference type="Proteomes" id="UP001156666"/>
    </source>
</evidence>
<protein>
    <recommendedName>
        <fullName evidence="5">Mechanosensitive ion channel MscS porin domain-containing protein</fullName>
    </recommendedName>
</protein>
<keyword evidence="2" id="KW-0732">Signal</keyword>
<dbReference type="EMBL" id="BSOH01000001">
    <property type="protein sequence ID" value="GLR15886.1"/>
    <property type="molecule type" value="Genomic_DNA"/>
</dbReference>
<sequence length="304" mass="34858">MKYISIILLSMMSLSCWSQIDTSTIIPYLEQRVSALEASTAILNDQLLKQHKSKDSLIHELALLRTQLSSEEKSNKELSQKIKELNSMIAEQQISITQLSQAEANVKALEQTVSEQKDKLAKYPLIKRKLLEGLQSDLTTYISRGNFDINTNEFEKIGEDISDWLSSEGTTPFIVELSENYEDWKRKSKVISDAREVINSDYVSEQVMKVLTSLDSLTKDENANVKSASTELSLLIKNYPSVYCRVRQGLEDLKYLSTAEYRLKDIETIKNWAIDYPFLLTILEEKKEDIMSNEHPLKKLNNCK</sequence>
<gene>
    <name evidence="3" type="ORF">GCM10007940_05010</name>
</gene>
<evidence type="ECO:0008006" key="5">
    <source>
        <dbReference type="Google" id="ProtNLM"/>
    </source>
</evidence>
<reference evidence="3" key="1">
    <citation type="journal article" date="2014" name="Int. J. Syst. Evol. Microbiol.">
        <title>Complete genome sequence of Corynebacterium casei LMG S-19264T (=DSM 44701T), isolated from a smear-ripened cheese.</title>
        <authorList>
            <consortium name="US DOE Joint Genome Institute (JGI-PGF)"/>
            <person name="Walter F."/>
            <person name="Albersmeier A."/>
            <person name="Kalinowski J."/>
            <person name="Ruckert C."/>
        </authorList>
    </citation>
    <scope>NUCLEOTIDE SEQUENCE</scope>
    <source>
        <strain evidence="3">NBRC 108769</strain>
    </source>
</reference>
<dbReference type="AlphaFoldDB" id="A0AA37SJV0"/>